<proteinExistence type="predicted"/>
<keyword evidence="3" id="KW-1185">Reference proteome</keyword>
<feature type="region of interest" description="Disordered" evidence="1">
    <location>
        <begin position="314"/>
        <end position="356"/>
    </location>
</feature>
<feature type="compositionally biased region" description="Low complexity" evidence="1">
    <location>
        <begin position="327"/>
        <end position="356"/>
    </location>
</feature>
<evidence type="ECO:0000313" key="2">
    <source>
        <dbReference type="EMBL" id="ORX86253.1"/>
    </source>
</evidence>
<protein>
    <submittedName>
        <fullName evidence="2">Uncharacterized protein</fullName>
    </submittedName>
</protein>
<name>A0A1Y1XKN2_9FUNG</name>
<organism evidence="2 3">
    <name type="scientific">Anaeromyces robustus</name>
    <dbReference type="NCBI Taxonomy" id="1754192"/>
    <lineage>
        <taxon>Eukaryota</taxon>
        <taxon>Fungi</taxon>
        <taxon>Fungi incertae sedis</taxon>
        <taxon>Chytridiomycota</taxon>
        <taxon>Chytridiomycota incertae sedis</taxon>
        <taxon>Neocallimastigomycetes</taxon>
        <taxon>Neocallimastigales</taxon>
        <taxon>Neocallimastigaceae</taxon>
        <taxon>Anaeromyces</taxon>
    </lineage>
</organism>
<dbReference type="AlphaFoldDB" id="A0A1Y1XKN2"/>
<dbReference type="InterPro" id="IPR053097">
    <property type="entry name" value="Prespore_vesicle_assoc"/>
</dbReference>
<feature type="region of interest" description="Disordered" evidence="1">
    <location>
        <begin position="64"/>
        <end position="83"/>
    </location>
</feature>
<comment type="caution">
    <text evidence="2">The sequence shown here is derived from an EMBL/GenBank/DDBJ whole genome shotgun (WGS) entry which is preliminary data.</text>
</comment>
<dbReference type="PANTHER" id="PTHR34586:SF3">
    <property type="entry name" value="FOLLISTATIN-LIKE DOMAIN-CONTAINING PROTEIN"/>
    <property type="match status" value="1"/>
</dbReference>
<dbReference type="PANTHER" id="PTHR34586">
    <property type="entry name" value="SPERACT/SCAVENGER RECEPTOR DOMAIN-CONTAINING PROTEIN"/>
    <property type="match status" value="1"/>
</dbReference>
<accession>A0A1Y1XKN2</accession>
<dbReference type="OrthoDB" id="2126647at2759"/>
<evidence type="ECO:0000256" key="1">
    <source>
        <dbReference type="SAM" id="MobiDB-lite"/>
    </source>
</evidence>
<sequence length="627" mass="72836">MDPLSDKIKKSITFVSIDIGSYSTKSISSNFILNKTFENQIDSATRFQLYDIPNNNVYIKDYNNLNNNNSNNNKKNDTSSSKSNLNKKDEIIKYDYLNIRPKCLIDKIKLYNVNYSNSSEYYEDMEDDTDCSSGVCIDNTTGFIGYKIKPPNQKNSYFIAYYYLLQRYVDLYMNELIEKMNPQNQNKKLILIITIPLFEDDPKKVTKDESFKYAKNINKKNYIDNINKGLSKYKDSIIGVVYLTEIESLIYHWKSNYEKQLINSIKKITSNKPIPNIQIPEYKKKVLFIDFGCYQSKYYLVNVCSNQKTLNISKRDNKKKSEKNDGKSNNNNIDNINNNNKNNINNKNCNKNNNNEDNNDDYEIIEWDIVDIAGEKINEGIIQLLLLKYPDIKKGYSKALGKYKIWRTVDQEIKRAFTNPNVKDFSCEILNSGDYYDLMINRNEINSILNPFCQILSSTLKDIVSRNNINDGELEICISGDGALIFNDYITSTMLKSDSTIINKVNTITWNKVNALNGSLLKLQENVNKMVLINRRRRISTLSEKRSISKILYNQNSFDSIISMENNFKNIFHPSQKLEFNFNPNQNQIEKTKTKSSSDSSISEYNTEDIIDFKNVDDVVHYLNVTK</sequence>
<dbReference type="EMBL" id="MCFG01000023">
    <property type="protein sequence ID" value="ORX86253.1"/>
    <property type="molecule type" value="Genomic_DNA"/>
</dbReference>
<gene>
    <name evidence="2" type="ORF">BCR32DRAFT_290112</name>
</gene>
<reference evidence="2 3" key="1">
    <citation type="submission" date="2016-08" db="EMBL/GenBank/DDBJ databases">
        <title>A Parts List for Fungal Cellulosomes Revealed by Comparative Genomics.</title>
        <authorList>
            <consortium name="DOE Joint Genome Institute"/>
            <person name="Haitjema C.H."/>
            <person name="Gilmore S.P."/>
            <person name="Henske J.K."/>
            <person name="Solomon K.V."/>
            <person name="De Groot R."/>
            <person name="Kuo A."/>
            <person name="Mondo S.J."/>
            <person name="Salamov A.A."/>
            <person name="Labutti K."/>
            <person name="Zhao Z."/>
            <person name="Chiniquy J."/>
            <person name="Barry K."/>
            <person name="Brewer H.M."/>
            <person name="Purvine S.O."/>
            <person name="Wright A.T."/>
            <person name="Boxma B."/>
            <person name="Van Alen T."/>
            <person name="Hackstein J.H."/>
            <person name="Baker S.E."/>
            <person name="Grigoriev I.V."/>
            <person name="O'Malley M.A."/>
        </authorList>
    </citation>
    <scope>NUCLEOTIDE SEQUENCE [LARGE SCALE GENOMIC DNA]</scope>
    <source>
        <strain evidence="2 3">S4</strain>
    </source>
</reference>
<evidence type="ECO:0000313" key="3">
    <source>
        <dbReference type="Proteomes" id="UP000193944"/>
    </source>
</evidence>
<reference evidence="2 3" key="2">
    <citation type="submission" date="2016-08" db="EMBL/GenBank/DDBJ databases">
        <title>Pervasive Adenine N6-methylation of Active Genes in Fungi.</title>
        <authorList>
            <consortium name="DOE Joint Genome Institute"/>
            <person name="Mondo S.J."/>
            <person name="Dannebaum R.O."/>
            <person name="Kuo R.C."/>
            <person name="Labutti K."/>
            <person name="Haridas S."/>
            <person name="Kuo A."/>
            <person name="Salamov A."/>
            <person name="Ahrendt S.R."/>
            <person name="Lipzen A."/>
            <person name="Sullivan W."/>
            <person name="Andreopoulos W.B."/>
            <person name="Clum A."/>
            <person name="Lindquist E."/>
            <person name="Daum C."/>
            <person name="Ramamoorthy G.K."/>
            <person name="Gryganskyi A."/>
            <person name="Culley D."/>
            <person name="Magnuson J.K."/>
            <person name="James T.Y."/>
            <person name="O'Malley M.A."/>
            <person name="Stajich J.E."/>
            <person name="Spatafora J.W."/>
            <person name="Visel A."/>
            <person name="Grigoriev I.V."/>
        </authorList>
    </citation>
    <scope>NUCLEOTIDE SEQUENCE [LARGE SCALE GENOMIC DNA]</scope>
    <source>
        <strain evidence="2 3">S4</strain>
    </source>
</reference>
<dbReference type="Proteomes" id="UP000193944">
    <property type="component" value="Unassembled WGS sequence"/>
</dbReference>